<evidence type="ECO:0000256" key="8">
    <source>
        <dbReference type="ARBA" id="ARBA00037387"/>
    </source>
</evidence>
<protein>
    <recommendedName>
        <fullName evidence="9">Ascorbate-specific PTS system EIIA component</fullName>
    </recommendedName>
    <alternativeName>
        <fullName evidence="10">Ascorbate-specific phosphotransferase enzyme IIA component</fullName>
    </alternativeName>
</protein>
<gene>
    <name evidence="12" type="ordered locus">Sterm_1464</name>
</gene>
<sequence length="149" mass="17122">MLTDYIKKEWIKLDTEAENWEEAIEKGANELLKDNVITKSYIEAMKKAVKDMGAYFVVTKNVALPHAKAEEGILKTGFGLVTLKDPVEFGNVDNDPVKYIFCLAIKSSNEHIEILKELSELLEDKEFFRLLDSEKDEGKIYTYLKNKKI</sequence>
<dbReference type="PANTHER" id="PTHR36203:SF1">
    <property type="entry name" value="ASCORBATE-SPECIFIC PTS SYSTEM EIIA COMPONENT"/>
    <property type="match status" value="1"/>
</dbReference>
<dbReference type="HOGENOM" id="CLU_072531_2_0_0"/>
<evidence type="ECO:0000256" key="1">
    <source>
        <dbReference type="ARBA" id="ARBA00004496"/>
    </source>
</evidence>
<dbReference type="KEGG" id="str:Sterm_1464"/>
<comment type="subcellular location">
    <subcellularLocation>
        <location evidence="1">Cytoplasm</location>
    </subcellularLocation>
</comment>
<dbReference type="RefSeq" id="WP_012860922.1">
    <property type="nucleotide sequence ID" value="NC_013517.1"/>
</dbReference>
<evidence type="ECO:0000313" key="13">
    <source>
        <dbReference type="Proteomes" id="UP000000845"/>
    </source>
</evidence>
<dbReference type="eggNOG" id="COG1762">
    <property type="taxonomic scope" value="Bacteria"/>
</dbReference>
<evidence type="ECO:0000256" key="4">
    <source>
        <dbReference type="ARBA" id="ARBA00022553"/>
    </source>
</evidence>
<dbReference type="Gene3D" id="3.40.930.10">
    <property type="entry name" value="Mannitol-specific EII, Chain A"/>
    <property type="match status" value="1"/>
</dbReference>
<evidence type="ECO:0000256" key="7">
    <source>
        <dbReference type="ARBA" id="ARBA00022777"/>
    </source>
</evidence>
<feature type="domain" description="PTS EIIA type-2" evidence="11">
    <location>
        <begin position="4"/>
        <end position="147"/>
    </location>
</feature>
<evidence type="ECO:0000256" key="5">
    <source>
        <dbReference type="ARBA" id="ARBA00022679"/>
    </source>
</evidence>
<keyword evidence="5" id="KW-0808">Transferase</keyword>
<accession>D1AHU2</accession>
<keyword evidence="13" id="KW-1185">Reference proteome</keyword>
<dbReference type="EMBL" id="CP001739">
    <property type="protein sequence ID" value="ACZ08326.1"/>
    <property type="molecule type" value="Genomic_DNA"/>
</dbReference>
<evidence type="ECO:0000313" key="12">
    <source>
        <dbReference type="EMBL" id="ACZ08326.1"/>
    </source>
</evidence>
<evidence type="ECO:0000256" key="9">
    <source>
        <dbReference type="ARBA" id="ARBA00041175"/>
    </source>
</evidence>
<evidence type="ECO:0000256" key="2">
    <source>
        <dbReference type="ARBA" id="ARBA00022448"/>
    </source>
</evidence>
<dbReference type="SUPFAM" id="SSF55804">
    <property type="entry name" value="Phoshotransferase/anion transport protein"/>
    <property type="match status" value="1"/>
</dbReference>
<keyword evidence="6" id="KW-0598">Phosphotransferase system</keyword>
<dbReference type="PANTHER" id="PTHR36203">
    <property type="entry name" value="ASCORBATE-SPECIFIC PTS SYSTEM EIIA COMPONENT"/>
    <property type="match status" value="1"/>
</dbReference>
<dbReference type="PROSITE" id="PS51094">
    <property type="entry name" value="PTS_EIIA_TYPE_2"/>
    <property type="match status" value="1"/>
</dbReference>
<evidence type="ECO:0000256" key="3">
    <source>
        <dbReference type="ARBA" id="ARBA00022490"/>
    </source>
</evidence>
<proteinExistence type="predicted"/>
<keyword evidence="7" id="KW-0418">Kinase</keyword>
<evidence type="ECO:0000256" key="6">
    <source>
        <dbReference type="ARBA" id="ARBA00022683"/>
    </source>
</evidence>
<organism evidence="12 13">
    <name type="scientific">Sebaldella termitidis (strain ATCC 33386 / NCTC 11300)</name>
    <dbReference type="NCBI Taxonomy" id="526218"/>
    <lineage>
        <taxon>Bacteria</taxon>
        <taxon>Fusobacteriati</taxon>
        <taxon>Fusobacteriota</taxon>
        <taxon>Fusobacteriia</taxon>
        <taxon>Fusobacteriales</taxon>
        <taxon>Leptotrichiaceae</taxon>
        <taxon>Sebaldella</taxon>
    </lineage>
</organism>
<evidence type="ECO:0000256" key="10">
    <source>
        <dbReference type="ARBA" id="ARBA00042072"/>
    </source>
</evidence>
<dbReference type="AlphaFoldDB" id="D1AHU2"/>
<dbReference type="InterPro" id="IPR051351">
    <property type="entry name" value="Ascorbate-PTS_EIIA_comp"/>
</dbReference>
<dbReference type="GO" id="GO:0016301">
    <property type="term" value="F:kinase activity"/>
    <property type="evidence" value="ECO:0007669"/>
    <property type="project" value="UniProtKB-KW"/>
</dbReference>
<dbReference type="Pfam" id="PF00359">
    <property type="entry name" value="PTS_EIIA_2"/>
    <property type="match status" value="1"/>
</dbReference>
<dbReference type="CDD" id="cd00211">
    <property type="entry name" value="PTS_IIA_fru"/>
    <property type="match status" value="1"/>
</dbReference>
<keyword evidence="4" id="KW-0597">Phosphoprotein</keyword>
<dbReference type="Proteomes" id="UP000000845">
    <property type="component" value="Chromosome"/>
</dbReference>
<keyword evidence="3" id="KW-0963">Cytoplasm</keyword>
<dbReference type="GO" id="GO:0009401">
    <property type="term" value="P:phosphoenolpyruvate-dependent sugar phosphotransferase system"/>
    <property type="evidence" value="ECO:0007669"/>
    <property type="project" value="UniProtKB-KW"/>
</dbReference>
<reference evidence="12 13" key="2">
    <citation type="journal article" date="2010" name="Stand. Genomic Sci.">
        <title>Complete genome sequence of Sebaldella termitidis type strain (NCTC 11300).</title>
        <authorList>
            <person name="Harmon-Smith M."/>
            <person name="Celia L."/>
            <person name="Chertkov O."/>
            <person name="Lapidus A."/>
            <person name="Copeland A."/>
            <person name="Glavina Del Rio T."/>
            <person name="Nolan M."/>
            <person name="Lucas S."/>
            <person name="Tice H."/>
            <person name="Cheng J.F."/>
            <person name="Han C."/>
            <person name="Detter J.C."/>
            <person name="Bruce D."/>
            <person name="Goodwin L."/>
            <person name="Pitluck S."/>
            <person name="Pati A."/>
            <person name="Liolios K."/>
            <person name="Ivanova N."/>
            <person name="Mavromatis K."/>
            <person name="Mikhailova N."/>
            <person name="Chen A."/>
            <person name="Palaniappan K."/>
            <person name="Land M."/>
            <person name="Hauser L."/>
            <person name="Chang Y.J."/>
            <person name="Jeffries C.D."/>
            <person name="Brettin T."/>
            <person name="Goker M."/>
            <person name="Beck B."/>
            <person name="Bristow J."/>
            <person name="Eisen J.A."/>
            <person name="Markowitz V."/>
            <person name="Hugenholtz P."/>
            <person name="Kyrpides N.C."/>
            <person name="Klenk H.P."/>
            <person name="Chen F."/>
        </authorList>
    </citation>
    <scope>NUCLEOTIDE SEQUENCE [LARGE SCALE GENOMIC DNA]</scope>
    <source>
        <strain evidence="13">ATCC 33386 / NCTC 11300</strain>
    </source>
</reference>
<keyword evidence="2" id="KW-0813">Transport</keyword>
<dbReference type="GO" id="GO:0005737">
    <property type="term" value="C:cytoplasm"/>
    <property type="evidence" value="ECO:0007669"/>
    <property type="project" value="UniProtKB-SubCell"/>
</dbReference>
<dbReference type="InterPro" id="IPR016152">
    <property type="entry name" value="PTrfase/Anion_transptr"/>
</dbReference>
<evidence type="ECO:0000259" key="11">
    <source>
        <dbReference type="PROSITE" id="PS51094"/>
    </source>
</evidence>
<reference evidence="13" key="1">
    <citation type="submission" date="2009-09" db="EMBL/GenBank/DDBJ databases">
        <title>The complete chromosome of Sebaldella termitidis ATCC 33386.</title>
        <authorList>
            <consortium name="US DOE Joint Genome Institute (JGI-PGF)"/>
            <person name="Lucas S."/>
            <person name="Copeland A."/>
            <person name="Lapidus A."/>
            <person name="Glavina del Rio T."/>
            <person name="Dalin E."/>
            <person name="Tice H."/>
            <person name="Bruce D."/>
            <person name="Goodwin L."/>
            <person name="Pitluck S."/>
            <person name="Kyrpides N."/>
            <person name="Mavromatis K."/>
            <person name="Ivanova N."/>
            <person name="Mikhailova N."/>
            <person name="Sims D."/>
            <person name="Meincke L."/>
            <person name="Brettin T."/>
            <person name="Detter J.C."/>
            <person name="Han C."/>
            <person name="Larimer F."/>
            <person name="Land M."/>
            <person name="Hauser L."/>
            <person name="Markowitz V."/>
            <person name="Cheng J.F."/>
            <person name="Hugenholtz P."/>
            <person name="Woyke T."/>
            <person name="Wu D."/>
            <person name="Eisen J.A."/>
        </authorList>
    </citation>
    <scope>NUCLEOTIDE SEQUENCE [LARGE SCALE GENOMIC DNA]</scope>
    <source>
        <strain evidence="13">ATCC 33386 / NCTC 11300</strain>
    </source>
</reference>
<name>D1AHU2_SEBTE</name>
<dbReference type="STRING" id="526218.Sterm_1464"/>
<comment type="function">
    <text evidence="8">The phosphoenolpyruvate-dependent sugar phosphotransferase system (sugar PTS), a major carbohydrate active transport system, catalyzes the phosphorylation of incoming sugar substrates concomitantly with their translocation across the cell membrane. The enzyme II UlaABC PTS system is involved in ascorbate transport.</text>
</comment>
<dbReference type="InterPro" id="IPR002178">
    <property type="entry name" value="PTS_EIIA_type-2_dom"/>
</dbReference>